<feature type="transmembrane region" description="Helical" evidence="7">
    <location>
        <begin position="119"/>
        <end position="142"/>
    </location>
</feature>
<dbReference type="PROSITE" id="PS00211">
    <property type="entry name" value="ABC_TRANSPORTER_1"/>
    <property type="match status" value="1"/>
</dbReference>
<dbReference type="GO" id="GO:0015421">
    <property type="term" value="F:ABC-type oligopeptide transporter activity"/>
    <property type="evidence" value="ECO:0007669"/>
    <property type="project" value="TreeGrafter"/>
</dbReference>
<evidence type="ECO:0000256" key="5">
    <source>
        <dbReference type="ARBA" id="ARBA00022989"/>
    </source>
</evidence>
<dbReference type="Pfam" id="PF00664">
    <property type="entry name" value="ABC_membrane"/>
    <property type="match status" value="1"/>
</dbReference>
<sequence>MRSLLLVAVVSVVFIAIDVGVTLLSLGFYHAEGFHFNATALREQFFLQSPLRDYSFLTSGFDFFVLALFRVCIIAAGLAFVVRARLPPAWVLFFTGIELTNMSYTFTKLLAFSEDANQLYYYGVWFSEVWNILAFAGILIVWQFVYRSKPLIESVELFYVHAGRNADDVESLIPNGDSPGNTVTAVEKPEEEDRLSTFKHVVRLLSYCHHHGRWFLAGFFFLSIYSFARVFQPHYTAQVIASIVNLKEMSELFKAVMIMGGLALVSTITGGLRGGCFDYATALISRKMRGDLFASIISQEVAFFDETKTGEIVSRLTSDCQTMASTVSTNVNVFLRNGVMLLGSLLFMVTISWRLTMVTFIAVPLVGFISKAYGAYYDKLSERTQAAIAAANHIAEQAISSIRTVRSFACETNECERFNENLDKTLHINKKKSVAYMGYTWMNEFCDNAILVGILFYGGHLVLTKKMAVNDLFSFLLYQLQLGENLYNIGYVFTGLMESVGASRKVFEYMHRKPRIAYDGVHKPDLVQGRIAFEDVSFCYPTRPTATVLDRVSFEVNPGETVALVGPSGAGKSSVIALLEHFYESKNGRITLDDMEIENFDHKLFHQRVALVAQEPVLYDGTVRYNILYGCEEWADDDEMIRAAKLANIHDFIMETDKGYDTECGEKGVQMSGGQKQRIAIARALVRKPAVLILDEATSALDAESEHIIQEALAKCSVGRTVIVIAHRLSTVEKADRIVVINKGHVLQQGNHKALMQDPNGLYYSLVQRQLLQSQSSDKLADQGESHA</sequence>
<dbReference type="Pfam" id="PF00005">
    <property type="entry name" value="ABC_tran"/>
    <property type="match status" value="1"/>
</dbReference>
<reference evidence="11" key="2">
    <citation type="submission" date="2020-10" db="UniProtKB">
        <authorList>
            <consortium name="WormBaseParasite"/>
        </authorList>
    </citation>
    <scope>IDENTIFICATION</scope>
</reference>
<dbReference type="Gene3D" id="3.40.50.300">
    <property type="entry name" value="P-loop containing nucleotide triphosphate hydrolases"/>
    <property type="match status" value="1"/>
</dbReference>
<evidence type="ECO:0000259" key="9">
    <source>
        <dbReference type="PROSITE" id="PS50929"/>
    </source>
</evidence>
<dbReference type="Gene3D" id="1.20.1560.10">
    <property type="entry name" value="ABC transporter type 1, transmembrane domain"/>
    <property type="match status" value="1"/>
</dbReference>
<dbReference type="InterPro" id="IPR027417">
    <property type="entry name" value="P-loop_NTPase"/>
</dbReference>
<dbReference type="InterPro" id="IPR036640">
    <property type="entry name" value="ABC1_TM_sf"/>
</dbReference>
<evidence type="ECO:0000256" key="2">
    <source>
        <dbReference type="ARBA" id="ARBA00022692"/>
    </source>
</evidence>
<feature type="transmembrane region" description="Helical" evidence="7">
    <location>
        <begin position="252"/>
        <end position="272"/>
    </location>
</feature>
<dbReference type="InterPro" id="IPR003439">
    <property type="entry name" value="ABC_transporter-like_ATP-bd"/>
</dbReference>
<feature type="transmembrane region" description="Helical" evidence="7">
    <location>
        <begin position="63"/>
        <end position="82"/>
    </location>
</feature>
<evidence type="ECO:0000313" key="11">
    <source>
        <dbReference type="WBParaSite" id="Pan_g40.t1"/>
    </source>
</evidence>
<dbReference type="FunFam" id="3.40.50.300:FF:000218">
    <property type="entry name" value="Multidrug ABC transporter ATP-binding protein"/>
    <property type="match status" value="1"/>
</dbReference>
<dbReference type="WBParaSite" id="Pan_g40.t1">
    <property type="protein sequence ID" value="Pan_g40.t1"/>
    <property type="gene ID" value="Pan_g40"/>
</dbReference>
<dbReference type="Proteomes" id="UP000492821">
    <property type="component" value="Unassembled WGS sequence"/>
</dbReference>
<feature type="transmembrane region" description="Helical" evidence="7">
    <location>
        <begin position="89"/>
        <end position="107"/>
    </location>
</feature>
<keyword evidence="3" id="KW-0547">Nucleotide-binding</keyword>
<evidence type="ECO:0000256" key="7">
    <source>
        <dbReference type="SAM" id="Phobius"/>
    </source>
</evidence>
<keyword evidence="6 7" id="KW-0472">Membrane</keyword>
<dbReference type="SUPFAM" id="SSF90123">
    <property type="entry name" value="ABC transporter transmembrane region"/>
    <property type="match status" value="1"/>
</dbReference>
<dbReference type="GO" id="GO:0005524">
    <property type="term" value="F:ATP binding"/>
    <property type="evidence" value="ECO:0007669"/>
    <property type="project" value="UniProtKB-KW"/>
</dbReference>
<proteinExistence type="predicted"/>
<feature type="transmembrane region" description="Helical" evidence="7">
    <location>
        <begin position="333"/>
        <end position="351"/>
    </location>
</feature>
<accession>A0A7E4VW94</accession>
<dbReference type="SMART" id="SM00382">
    <property type="entry name" value="AAA"/>
    <property type="match status" value="1"/>
</dbReference>
<reference evidence="10" key="1">
    <citation type="journal article" date="2013" name="Genetics">
        <title>The draft genome and transcriptome of Panagrellus redivivus are shaped by the harsh demands of a free-living lifestyle.</title>
        <authorList>
            <person name="Srinivasan J."/>
            <person name="Dillman A.R."/>
            <person name="Macchietto M.G."/>
            <person name="Heikkinen L."/>
            <person name="Lakso M."/>
            <person name="Fracchia K.M."/>
            <person name="Antoshechkin I."/>
            <person name="Mortazavi A."/>
            <person name="Wong G."/>
            <person name="Sternberg P.W."/>
        </authorList>
    </citation>
    <scope>NUCLEOTIDE SEQUENCE [LARGE SCALE GENOMIC DNA]</scope>
    <source>
        <strain evidence="10">MT8872</strain>
    </source>
</reference>
<dbReference type="InterPro" id="IPR017871">
    <property type="entry name" value="ABC_transporter-like_CS"/>
</dbReference>
<name>A0A7E4VW94_PANRE</name>
<comment type="subcellular location">
    <subcellularLocation>
        <location evidence="1">Membrane</location>
        <topology evidence="1">Multi-pass membrane protein</topology>
    </subcellularLocation>
</comment>
<dbReference type="PROSITE" id="PS50929">
    <property type="entry name" value="ABC_TM1F"/>
    <property type="match status" value="1"/>
</dbReference>
<dbReference type="PANTHER" id="PTHR43394">
    <property type="entry name" value="ATP-DEPENDENT PERMEASE MDL1, MITOCHONDRIAL"/>
    <property type="match status" value="1"/>
</dbReference>
<dbReference type="CDD" id="cd03249">
    <property type="entry name" value="ABC_MTABC3_MDL1_MDL2"/>
    <property type="match status" value="1"/>
</dbReference>
<dbReference type="FunFam" id="1.20.1560.10:FF:000154">
    <property type="entry name" value="HAlF transporter (PGP related)"/>
    <property type="match status" value="1"/>
</dbReference>
<keyword evidence="2 7" id="KW-0812">Transmembrane</keyword>
<evidence type="ECO:0000256" key="1">
    <source>
        <dbReference type="ARBA" id="ARBA00004141"/>
    </source>
</evidence>
<feature type="domain" description="ABC transporter" evidence="8">
    <location>
        <begin position="531"/>
        <end position="768"/>
    </location>
</feature>
<dbReference type="PROSITE" id="PS50893">
    <property type="entry name" value="ABC_TRANSPORTER_2"/>
    <property type="match status" value="1"/>
</dbReference>
<keyword evidence="10" id="KW-1185">Reference proteome</keyword>
<evidence type="ECO:0000256" key="4">
    <source>
        <dbReference type="ARBA" id="ARBA00022840"/>
    </source>
</evidence>
<dbReference type="InterPro" id="IPR003593">
    <property type="entry name" value="AAA+_ATPase"/>
</dbReference>
<feature type="transmembrane region" description="Helical" evidence="7">
    <location>
        <begin position="214"/>
        <end position="232"/>
    </location>
</feature>
<keyword evidence="5 7" id="KW-1133">Transmembrane helix</keyword>
<dbReference type="InterPro" id="IPR011527">
    <property type="entry name" value="ABC1_TM_dom"/>
</dbReference>
<dbReference type="InterPro" id="IPR039421">
    <property type="entry name" value="Type_1_exporter"/>
</dbReference>
<feature type="domain" description="ABC transmembrane type-1" evidence="9">
    <location>
        <begin position="216"/>
        <end position="498"/>
    </location>
</feature>
<evidence type="ECO:0000259" key="8">
    <source>
        <dbReference type="PROSITE" id="PS50893"/>
    </source>
</evidence>
<protein>
    <submittedName>
        <fullName evidence="11">ATP-binding cassette sub-family B member 9</fullName>
    </submittedName>
</protein>
<keyword evidence="4" id="KW-0067">ATP-binding</keyword>
<dbReference type="GO" id="GO:0016020">
    <property type="term" value="C:membrane"/>
    <property type="evidence" value="ECO:0007669"/>
    <property type="project" value="UniProtKB-SubCell"/>
</dbReference>
<evidence type="ECO:0000313" key="10">
    <source>
        <dbReference type="Proteomes" id="UP000492821"/>
    </source>
</evidence>
<dbReference type="GO" id="GO:0016887">
    <property type="term" value="F:ATP hydrolysis activity"/>
    <property type="evidence" value="ECO:0007669"/>
    <property type="project" value="InterPro"/>
</dbReference>
<feature type="transmembrane region" description="Helical" evidence="7">
    <location>
        <begin position="357"/>
        <end position="376"/>
    </location>
</feature>
<dbReference type="PIRSF" id="PIRSF002773">
    <property type="entry name" value="ABC_prm/ATPase_B"/>
    <property type="match status" value="1"/>
</dbReference>
<organism evidence="10 11">
    <name type="scientific">Panagrellus redivivus</name>
    <name type="common">Microworm</name>
    <dbReference type="NCBI Taxonomy" id="6233"/>
    <lineage>
        <taxon>Eukaryota</taxon>
        <taxon>Metazoa</taxon>
        <taxon>Ecdysozoa</taxon>
        <taxon>Nematoda</taxon>
        <taxon>Chromadorea</taxon>
        <taxon>Rhabditida</taxon>
        <taxon>Tylenchina</taxon>
        <taxon>Panagrolaimomorpha</taxon>
        <taxon>Panagrolaimoidea</taxon>
        <taxon>Panagrolaimidae</taxon>
        <taxon>Panagrellus</taxon>
    </lineage>
</organism>
<dbReference type="PANTHER" id="PTHR43394:SF19">
    <property type="entry name" value="ABC TRANSPORTER B FAMILY"/>
    <property type="match status" value="1"/>
</dbReference>
<dbReference type="SUPFAM" id="SSF52540">
    <property type="entry name" value="P-loop containing nucleoside triphosphate hydrolases"/>
    <property type="match status" value="1"/>
</dbReference>
<dbReference type="CDD" id="cd18572">
    <property type="entry name" value="ABC_6TM_TAP"/>
    <property type="match status" value="1"/>
</dbReference>
<evidence type="ECO:0000256" key="6">
    <source>
        <dbReference type="ARBA" id="ARBA00023136"/>
    </source>
</evidence>
<dbReference type="AlphaFoldDB" id="A0A7E4VW94"/>
<evidence type="ECO:0000256" key="3">
    <source>
        <dbReference type="ARBA" id="ARBA00022741"/>
    </source>
</evidence>